<dbReference type="EMBL" id="CP011144">
    <property type="protein sequence ID" value="AKC86815.1"/>
    <property type="molecule type" value="Genomic_DNA"/>
</dbReference>
<reference evidence="2 3" key="1">
    <citation type="journal article" date="2015" name="Genome Announc.">
        <title>Complete Genome Sequence of Pseudoxanthomonas suwonensis Strain J1, a Cellulose-Degrading Bacterium Isolated from Leaf- and Wood-Enriched Soil.</title>
        <authorList>
            <person name="Hou L."/>
            <person name="Jiang J."/>
            <person name="Xu Z."/>
            <person name="Zhou Y."/>
            <person name="Leung F.C."/>
        </authorList>
    </citation>
    <scope>NUCLEOTIDE SEQUENCE [LARGE SCALE GENOMIC DNA]</scope>
    <source>
        <strain evidence="2 3">J1</strain>
    </source>
</reference>
<sequence length="126" mass="14280">MSQALADLPARLPVWLALSDLYLDTEVAAFHPHIVRTLAASPYALDELEYILLHEVHPLLRRNLAGVSGEWAGFDPDWLVASILRRLERPRWWRALSDGWLRGMVRAEWDALRPRIAAARAAAPPL</sequence>
<evidence type="ECO:0000313" key="2">
    <source>
        <dbReference type="EMBL" id="AKC86815.1"/>
    </source>
</evidence>
<dbReference type="PATRIC" id="fig|314722.6.peg.1859"/>
<proteinExistence type="predicted"/>
<protein>
    <recommendedName>
        <fullName evidence="1">DUF7079 domain-containing protein</fullName>
    </recommendedName>
</protein>
<dbReference type="InterPro" id="IPR055507">
    <property type="entry name" value="DUF7079"/>
</dbReference>
<evidence type="ECO:0000313" key="3">
    <source>
        <dbReference type="Proteomes" id="UP000033067"/>
    </source>
</evidence>
<dbReference type="RefSeq" id="WP_082112926.1">
    <property type="nucleotide sequence ID" value="NZ_CP011144.1"/>
</dbReference>
<gene>
    <name evidence="2" type="ORF">WQ53_08645</name>
</gene>
<dbReference type="Proteomes" id="UP000033067">
    <property type="component" value="Chromosome"/>
</dbReference>
<keyword evidence="3" id="KW-1185">Reference proteome</keyword>
<name>A0A0E3UNB6_9GAMM</name>
<dbReference type="Pfam" id="PF23296">
    <property type="entry name" value="DUF7079"/>
    <property type="match status" value="1"/>
</dbReference>
<evidence type="ECO:0000259" key="1">
    <source>
        <dbReference type="Pfam" id="PF23296"/>
    </source>
</evidence>
<accession>A0A0E3UNB6</accession>
<dbReference type="AlphaFoldDB" id="A0A0E3UNB6"/>
<feature type="domain" description="DUF7079" evidence="1">
    <location>
        <begin position="10"/>
        <end position="114"/>
    </location>
</feature>
<organism evidence="2 3">
    <name type="scientific">Pseudoxanthomonas suwonensis</name>
    <dbReference type="NCBI Taxonomy" id="314722"/>
    <lineage>
        <taxon>Bacteria</taxon>
        <taxon>Pseudomonadati</taxon>
        <taxon>Pseudomonadota</taxon>
        <taxon>Gammaproteobacteria</taxon>
        <taxon>Lysobacterales</taxon>
        <taxon>Lysobacteraceae</taxon>
        <taxon>Pseudoxanthomonas</taxon>
    </lineage>
</organism>
<dbReference type="KEGG" id="psuw:WQ53_08645"/>